<comment type="caution">
    <text evidence="2">The sequence shown here is derived from an EMBL/GenBank/DDBJ whole genome shotgun (WGS) entry which is preliminary data.</text>
</comment>
<protein>
    <submittedName>
        <fullName evidence="2">Uncharacterized protein</fullName>
    </submittedName>
</protein>
<evidence type="ECO:0000313" key="3">
    <source>
        <dbReference type="Proteomes" id="UP001566132"/>
    </source>
</evidence>
<dbReference type="Proteomes" id="UP001566132">
    <property type="component" value="Unassembled WGS sequence"/>
</dbReference>
<accession>A0ABD1E766</accession>
<feature type="transmembrane region" description="Helical" evidence="1">
    <location>
        <begin position="63"/>
        <end position="84"/>
    </location>
</feature>
<organism evidence="2 3">
    <name type="scientific">Hypothenemus hampei</name>
    <name type="common">Coffee berry borer</name>
    <dbReference type="NCBI Taxonomy" id="57062"/>
    <lineage>
        <taxon>Eukaryota</taxon>
        <taxon>Metazoa</taxon>
        <taxon>Ecdysozoa</taxon>
        <taxon>Arthropoda</taxon>
        <taxon>Hexapoda</taxon>
        <taxon>Insecta</taxon>
        <taxon>Pterygota</taxon>
        <taxon>Neoptera</taxon>
        <taxon>Endopterygota</taxon>
        <taxon>Coleoptera</taxon>
        <taxon>Polyphaga</taxon>
        <taxon>Cucujiformia</taxon>
        <taxon>Curculionidae</taxon>
        <taxon>Scolytinae</taxon>
        <taxon>Hypothenemus</taxon>
    </lineage>
</organism>
<dbReference type="AlphaFoldDB" id="A0ABD1E766"/>
<evidence type="ECO:0000313" key="2">
    <source>
        <dbReference type="EMBL" id="KAL1490527.1"/>
    </source>
</evidence>
<proteinExistence type="predicted"/>
<keyword evidence="1" id="KW-0472">Membrane</keyword>
<keyword evidence="1" id="KW-0812">Transmembrane</keyword>
<gene>
    <name evidence="2" type="ORF">ABEB36_013205</name>
</gene>
<keyword evidence="3" id="KW-1185">Reference proteome</keyword>
<reference evidence="2 3" key="1">
    <citation type="submission" date="2024-05" db="EMBL/GenBank/DDBJ databases">
        <title>Genetic variation in Jamaican populations of the coffee berry borer (Hypothenemus hampei).</title>
        <authorList>
            <person name="Errbii M."/>
            <person name="Myrie A."/>
        </authorList>
    </citation>
    <scope>NUCLEOTIDE SEQUENCE [LARGE SCALE GENOMIC DNA]</scope>
    <source>
        <strain evidence="2">JA-Hopewell-2020-01-JO</strain>
        <tissue evidence="2">Whole body</tissue>
    </source>
</reference>
<keyword evidence="1" id="KW-1133">Transmembrane helix</keyword>
<dbReference type="EMBL" id="JBDJPC010000010">
    <property type="protein sequence ID" value="KAL1490527.1"/>
    <property type="molecule type" value="Genomic_DNA"/>
</dbReference>
<sequence>MPSRSSTHFCTGLTAPSMVLPSTWFIFFILFIAPYFSKLLDVKIINLFPRSSGQFRMQEYFKCIKNIIITIIFATLNIAIHHVLQFFRSLYIRRYSQLSTNALQQAERKEPFSWENLLFHMRTKFLGMHEIIKMSLKHVHITNLIEQSAKPSRKLFGRVCAPRSIGKTQPPEYK</sequence>
<feature type="transmembrane region" description="Helical" evidence="1">
    <location>
        <begin position="24"/>
        <end position="42"/>
    </location>
</feature>
<evidence type="ECO:0000256" key="1">
    <source>
        <dbReference type="SAM" id="Phobius"/>
    </source>
</evidence>
<name>A0ABD1E766_HYPHA</name>